<feature type="transmembrane region" description="Helical" evidence="1">
    <location>
        <begin position="58"/>
        <end position="78"/>
    </location>
</feature>
<evidence type="ECO:0000256" key="1">
    <source>
        <dbReference type="SAM" id="Phobius"/>
    </source>
</evidence>
<reference evidence="3" key="1">
    <citation type="journal article" date="2019" name="Int. J. Syst. Evol. Microbiol.">
        <title>The Global Catalogue of Microorganisms (GCM) 10K type strain sequencing project: providing services to taxonomists for standard genome sequencing and annotation.</title>
        <authorList>
            <consortium name="The Broad Institute Genomics Platform"/>
            <consortium name="The Broad Institute Genome Sequencing Center for Infectious Disease"/>
            <person name="Wu L."/>
            <person name="Ma J."/>
        </authorList>
    </citation>
    <scope>NUCLEOTIDE SEQUENCE [LARGE SCALE GENOMIC DNA]</scope>
    <source>
        <strain evidence="3">KCTC 42662</strain>
    </source>
</reference>
<comment type="caution">
    <text evidence="2">The sequence shown here is derived from an EMBL/GenBank/DDBJ whole genome shotgun (WGS) entry which is preliminary data.</text>
</comment>
<keyword evidence="1" id="KW-0812">Transmembrane</keyword>
<feature type="transmembrane region" description="Helical" evidence="1">
    <location>
        <begin position="85"/>
        <end position="103"/>
    </location>
</feature>
<keyword evidence="1" id="KW-1133">Transmembrane helix</keyword>
<keyword evidence="3" id="KW-1185">Reference proteome</keyword>
<gene>
    <name evidence="2" type="ORF">ACFSR5_16135</name>
</gene>
<protein>
    <submittedName>
        <fullName evidence="2">DUF4293 domain-containing protein</fullName>
    </submittedName>
</protein>
<dbReference type="InterPro" id="IPR025635">
    <property type="entry name" value="DUF4293"/>
</dbReference>
<proteinExistence type="predicted"/>
<dbReference type="Proteomes" id="UP001597545">
    <property type="component" value="Unassembled WGS sequence"/>
</dbReference>
<sequence length="158" mass="17418">MIQRIQTVWLLAAAVVLLGLFVFPYVSFIDLVGLGKQIFVTGTYSSVNNESVRENSTIPLAIFAGIVVVAPLLIVFQFRNRKRQIVLVFVEMLLIALLGFWMYSSANTILDAISQKIQAGNVGVGFFLLPVAVIFLAMAIGGIRKDEKLIKSADRLRS</sequence>
<feature type="transmembrane region" description="Helical" evidence="1">
    <location>
        <begin position="123"/>
        <end position="143"/>
    </location>
</feature>
<evidence type="ECO:0000313" key="2">
    <source>
        <dbReference type="EMBL" id="MFD2549178.1"/>
    </source>
</evidence>
<name>A0ABW5KLI8_9SPHI</name>
<evidence type="ECO:0000313" key="3">
    <source>
        <dbReference type="Proteomes" id="UP001597545"/>
    </source>
</evidence>
<accession>A0ABW5KLI8</accession>
<dbReference type="RefSeq" id="WP_380905497.1">
    <property type="nucleotide sequence ID" value="NZ_JBHUEG010000012.1"/>
</dbReference>
<dbReference type="Pfam" id="PF14126">
    <property type="entry name" value="DUF4293"/>
    <property type="match status" value="1"/>
</dbReference>
<feature type="transmembrane region" description="Helical" evidence="1">
    <location>
        <begin position="7"/>
        <end position="26"/>
    </location>
</feature>
<organism evidence="2 3">
    <name type="scientific">Sphingobacterium suaedae</name>
    <dbReference type="NCBI Taxonomy" id="1686402"/>
    <lineage>
        <taxon>Bacteria</taxon>
        <taxon>Pseudomonadati</taxon>
        <taxon>Bacteroidota</taxon>
        <taxon>Sphingobacteriia</taxon>
        <taxon>Sphingobacteriales</taxon>
        <taxon>Sphingobacteriaceae</taxon>
        <taxon>Sphingobacterium</taxon>
    </lineage>
</organism>
<dbReference type="EMBL" id="JBHULR010000015">
    <property type="protein sequence ID" value="MFD2549178.1"/>
    <property type="molecule type" value="Genomic_DNA"/>
</dbReference>
<keyword evidence="1" id="KW-0472">Membrane</keyword>